<dbReference type="InterPro" id="IPR036034">
    <property type="entry name" value="PDZ_sf"/>
</dbReference>
<feature type="domain" description="PDZ" evidence="1">
    <location>
        <begin position="72"/>
        <end position="129"/>
    </location>
</feature>
<dbReference type="PROSITE" id="PS50106">
    <property type="entry name" value="PDZ"/>
    <property type="match status" value="1"/>
</dbReference>
<accession>A0A8S3ZHE4</accession>
<evidence type="ECO:0000259" key="1">
    <source>
        <dbReference type="PROSITE" id="PS50106"/>
    </source>
</evidence>
<evidence type="ECO:0000313" key="3">
    <source>
        <dbReference type="Proteomes" id="UP000678393"/>
    </source>
</evidence>
<feature type="non-terminal residue" evidence="2">
    <location>
        <position position="1"/>
    </location>
</feature>
<name>A0A8S3ZHE4_9EUPU</name>
<dbReference type="Gene3D" id="2.30.42.10">
    <property type="match status" value="1"/>
</dbReference>
<dbReference type="SMART" id="SM00228">
    <property type="entry name" value="PDZ"/>
    <property type="match status" value="1"/>
</dbReference>
<proteinExistence type="predicted"/>
<reference evidence="2" key="1">
    <citation type="submission" date="2021-04" db="EMBL/GenBank/DDBJ databases">
        <authorList>
            <consortium name="Molecular Ecology Group"/>
        </authorList>
    </citation>
    <scope>NUCLEOTIDE SEQUENCE</scope>
</reference>
<protein>
    <recommendedName>
        <fullName evidence="1">PDZ domain-containing protein</fullName>
    </recommendedName>
</protein>
<evidence type="ECO:0000313" key="2">
    <source>
        <dbReference type="EMBL" id="CAG5126572.1"/>
    </source>
</evidence>
<gene>
    <name evidence="2" type="ORF">CUNI_LOCUS12130</name>
</gene>
<dbReference type="Pfam" id="PF00595">
    <property type="entry name" value="PDZ"/>
    <property type="match status" value="1"/>
</dbReference>
<dbReference type="SUPFAM" id="SSF50156">
    <property type="entry name" value="PDZ domain-like"/>
    <property type="match status" value="1"/>
</dbReference>
<dbReference type="PANTHER" id="PTHR23175:SF23">
    <property type="entry name" value="PDZ DOMAIN-CONTAINING PROTEIN"/>
    <property type="match status" value="1"/>
</dbReference>
<sequence>NSRAGSRSGSLRDWPQPRTLLIPRAEYGFGFTLRHFILYPPPCILDASKDEDEFSSKDYISREENIQPQETIFVKSVSEGSPAFYAGLNIGDRIVAVNGDTVSNKSYQDIIAAIKQSDDFLRLLVVSKDEDILQM</sequence>
<feature type="non-terminal residue" evidence="2">
    <location>
        <position position="135"/>
    </location>
</feature>
<comment type="caution">
    <text evidence="2">The sequence shown here is derived from an EMBL/GenBank/DDBJ whole genome shotgun (WGS) entry which is preliminary data.</text>
</comment>
<dbReference type="PANTHER" id="PTHR23175">
    <property type="entry name" value="PDZ DOMAIN-CONTAINING PROTEIN"/>
    <property type="match status" value="1"/>
</dbReference>
<organism evidence="2 3">
    <name type="scientific">Candidula unifasciata</name>
    <dbReference type="NCBI Taxonomy" id="100452"/>
    <lineage>
        <taxon>Eukaryota</taxon>
        <taxon>Metazoa</taxon>
        <taxon>Spiralia</taxon>
        <taxon>Lophotrochozoa</taxon>
        <taxon>Mollusca</taxon>
        <taxon>Gastropoda</taxon>
        <taxon>Heterobranchia</taxon>
        <taxon>Euthyneura</taxon>
        <taxon>Panpulmonata</taxon>
        <taxon>Eupulmonata</taxon>
        <taxon>Stylommatophora</taxon>
        <taxon>Helicina</taxon>
        <taxon>Helicoidea</taxon>
        <taxon>Geomitridae</taxon>
        <taxon>Candidula</taxon>
    </lineage>
</organism>
<dbReference type="EMBL" id="CAJHNH020002390">
    <property type="protein sequence ID" value="CAG5126572.1"/>
    <property type="molecule type" value="Genomic_DNA"/>
</dbReference>
<dbReference type="Proteomes" id="UP000678393">
    <property type="component" value="Unassembled WGS sequence"/>
</dbReference>
<keyword evidence="3" id="KW-1185">Reference proteome</keyword>
<dbReference type="AlphaFoldDB" id="A0A8S3ZHE4"/>
<dbReference type="OrthoDB" id="6157722at2759"/>
<dbReference type="InterPro" id="IPR001478">
    <property type="entry name" value="PDZ"/>
</dbReference>